<proteinExistence type="predicted"/>
<reference evidence="3" key="1">
    <citation type="submission" date="2016-11" db="UniProtKB">
        <authorList>
            <consortium name="WormBaseParasite"/>
        </authorList>
    </citation>
    <scope>IDENTIFICATION</scope>
</reference>
<feature type="region of interest" description="Disordered" evidence="1">
    <location>
        <begin position="41"/>
        <end position="103"/>
    </location>
</feature>
<evidence type="ECO:0000313" key="3">
    <source>
        <dbReference type="WBParaSite" id="Csp11.Scaffold629.g10270.t1"/>
    </source>
</evidence>
<organism evidence="2 3">
    <name type="scientific">Caenorhabditis tropicalis</name>
    <dbReference type="NCBI Taxonomy" id="1561998"/>
    <lineage>
        <taxon>Eukaryota</taxon>
        <taxon>Metazoa</taxon>
        <taxon>Ecdysozoa</taxon>
        <taxon>Nematoda</taxon>
        <taxon>Chromadorea</taxon>
        <taxon>Rhabditida</taxon>
        <taxon>Rhabditina</taxon>
        <taxon>Rhabditomorpha</taxon>
        <taxon>Rhabditoidea</taxon>
        <taxon>Rhabditidae</taxon>
        <taxon>Peloderinae</taxon>
        <taxon>Caenorhabditis</taxon>
    </lineage>
</organism>
<keyword evidence="2" id="KW-1185">Reference proteome</keyword>
<evidence type="ECO:0000313" key="2">
    <source>
        <dbReference type="Proteomes" id="UP000095282"/>
    </source>
</evidence>
<dbReference type="WBParaSite" id="Csp11.Scaffold629.g10270.t1">
    <property type="protein sequence ID" value="Csp11.Scaffold629.g10270.t1"/>
    <property type="gene ID" value="Csp11.Scaffold629.g10270"/>
</dbReference>
<feature type="compositionally biased region" description="Basic residues" evidence="1">
    <location>
        <begin position="94"/>
        <end position="103"/>
    </location>
</feature>
<sequence>MYSTSQYLVTKVFTVNSNTSIGKNFLLQLTKWCPHLLILPSDTIPSRYDDDVTDHRSTRSSSNFEQREPSGISNTLMSEHSEEEERYESFDSRHKMKRRKWRC</sequence>
<feature type="compositionally biased region" description="Basic and acidic residues" evidence="1">
    <location>
        <begin position="47"/>
        <end position="57"/>
    </location>
</feature>
<accession>A0A1I7TNS1</accession>
<evidence type="ECO:0000256" key="1">
    <source>
        <dbReference type="SAM" id="MobiDB-lite"/>
    </source>
</evidence>
<protein>
    <submittedName>
        <fullName evidence="3">Uncharacterized protein</fullName>
    </submittedName>
</protein>
<dbReference type="AlphaFoldDB" id="A0A1I7TNS1"/>
<name>A0A1I7TNS1_9PELO</name>
<dbReference type="Proteomes" id="UP000095282">
    <property type="component" value="Unplaced"/>
</dbReference>